<dbReference type="RefSeq" id="WP_161784733.1">
    <property type="nucleotide sequence ID" value="NZ_CP123000.1"/>
</dbReference>
<protein>
    <recommendedName>
        <fullName evidence="4">DUF2970 domain-containing protein</fullName>
    </recommendedName>
</protein>
<keyword evidence="1" id="KW-0812">Transmembrane</keyword>
<keyword evidence="3" id="KW-1185">Reference proteome</keyword>
<evidence type="ECO:0008006" key="4">
    <source>
        <dbReference type="Google" id="ProtNLM"/>
    </source>
</evidence>
<reference evidence="2 3" key="1">
    <citation type="submission" date="2023-04" db="EMBL/GenBank/DDBJ databases">
        <title>Neorhizobium petrolearium OS53, complete genome.</title>
        <authorList>
            <person name="Yu T."/>
        </authorList>
    </citation>
    <scope>NUCLEOTIDE SEQUENCE [LARGE SCALE GENOMIC DNA]</scope>
    <source>
        <strain evidence="2 3">OS53</strain>
    </source>
</reference>
<keyword evidence="1" id="KW-0472">Membrane</keyword>
<feature type="transmembrane region" description="Helical" evidence="1">
    <location>
        <begin position="30"/>
        <end position="53"/>
    </location>
</feature>
<gene>
    <name evidence="2" type="ORF">QEO92_07855</name>
</gene>
<organism evidence="2 3">
    <name type="scientific">Neorhizobium petrolearium</name>
    <dbReference type="NCBI Taxonomy" id="515361"/>
    <lineage>
        <taxon>Bacteria</taxon>
        <taxon>Pseudomonadati</taxon>
        <taxon>Pseudomonadota</taxon>
        <taxon>Alphaproteobacteria</taxon>
        <taxon>Hyphomicrobiales</taxon>
        <taxon>Rhizobiaceae</taxon>
        <taxon>Rhizobium/Agrobacterium group</taxon>
        <taxon>Neorhizobium</taxon>
    </lineage>
</organism>
<accession>A0ABY8M601</accession>
<evidence type="ECO:0000313" key="2">
    <source>
        <dbReference type="EMBL" id="WGI69955.1"/>
    </source>
</evidence>
<evidence type="ECO:0000256" key="1">
    <source>
        <dbReference type="SAM" id="Phobius"/>
    </source>
</evidence>
<proteinExistence type="predicted"/>
<dbReference type="EMBL" id="CP123000">
    <property type="protein sequence ID" value="WGI69955.1"/>
    <property type="molecule type" value="Genomic_DNA"/>
</dbReference>
<dbReference type="Proteomes" id="UP001227095">
    <property type="component" value="Chromosome"/>
</dbReference>
<evidence type="ECO:0000313" key="3">
    <source>
        <dbReference type="Proteomes" id="UP001227095"/>
    </source>
</evidence>
<sequence length="55" mass="5909">MNGWLRILRRCVGPHLGTPKAGTHLRASDVILGMTLLLLAAVLLVSLLSHFFASA</sequence>
<name>A0ABY8M601_9HYPH</name>
<keyword evidence="1" id="KW-1133">Transmembrane helix</keyword>